<keyword evidence="3" id="KW-1185">Reference proteome</keyword>
<dbReference type="PANTHER" id="PTHR46722">
    <property type="entry name" value="MITOCHONDRIAL IMPORT RECEPTOR SUBUNIT TOM7 HOMOLOG"/>
    <property type="match status" value="1"/>
</dbReference>
<dbReference type="AlphaFoldDB" id="A0A4X2LQ42"/>
<dbReference type="GO" id="GO:0005742">
    <property type="term" value="C:mitochondrial outer membrane translocase complex"/>
    <property type="evidence" value="ECO:0007669"/>
    <property type="project" value="TreeGrafter"/>
</dbReference>
<organism evidence="2 3">
    <name type="scientific">Vombatus ursinus</name>
    <name type="common">Common wombat</name>
    <dbReference type="NCBI Taxonomy" id="29139"/>
    <lineage>
        <taxon>Eukaryota</taxon>
        <taxon>Metazoa</taxon>
        <taxon>Chordata</taxon>
        <taxon>Craniata</taxon>
        <taxon>Vertebrata</taxon>
        <taxon>Euteleostomi</taxon>
        <taxon>Mammalia</taxon>
        <taxon>Metatheria</taxon>
        <taxon>Diprotodontia</taxon>
        <taxon>Vombatidae</taxon>
        <taxon>Vombatus</taxon>
    </lineage>
</organism>
<keyword evidence="1" id="KW-1133">Transmembrane helix</keyword>
<dbReference type="STRING" id="29139.ENSVURP00010027424"/>
<dbReference type="Ensembl" id="ENSVURT00010031231.1">
    <property type="protein sequence ID" value="ENSVURP00010027424.1"/>
    <property type="gene ID" value="ENSVURG00010020985.1"/>
</dbReference>
<keyword evidence="1" id="KW-0472">Membrane</keyword>
<reference evidence="2" key="2">
    <citation type="submission" date="2025-08" db="UniProtKB">
        <authorList>
            <consortium name="Ensembl"/>
        </authorList>
    </citation>
    <scope>IDENTIFICATION</scope>
</reference>
<evidence type="ECO:0000256" key="1">
    <source>
        <dbReference type="SAM" id="Phobius"/>
    </source>
</evidence>
<reference evidence="2" key="3">
    <citation type="submission" date="2025-09" db="UniProtKB">
        <authorList>
            <consortium name="Ensembl"/>
        </authorList>
    </citation>
    <scope>IDENTIFICATION</scope>
</reference>
<evidence type="ECO:0000313" key="3">
    <source>
        <dbReference type="Proteomes" id="UP000314987"/>
    </source>
</evidence>
<dbReference type="GO" id="GO:1903955">
    <property type="term" value="P:positive regulation of protein targeting to mitochondrion"/>
    <property type="evidence" value="ECO:0007669"/>
    <property type="project" value="TreeGrafter"/>
</dbReference>
<evidence type="ECO:0000313" key="2">
    <source>
        <dbReference type="Ensembl" id="ENSVURP00010027424.1"/>
    </source>
</evidence>
<name>A0A4X2LQ42_VOMUR</name>
<protein>
    <submittedName>
        <fullName evidence="2">Uncharacterized protein</fullName>
    </submittedName>
</protein>
<feature type="transmembrane region" description="Helical" evidence="1">
    <location>
        <begin position="20"/>
        <end position="37"/>
    </location>
</feature>
<dbReference type="Proteomes" id="UP000314987">
    <property type="component" value="Unassembled WGS sequence"/>
</dbReference>
<keyword evidence="1" id="KW-0812">Transmembrane</keyword>
<accession>A0A4X2LQ42</accession>
<reference evidence="3" key="1">
    <citation type="submission" date="2018-12" db="EMBL/GenBank/DDBJ databases">
        <authorList>
            <person name="Yazar S."/>
        </authorList>
    </citation>
    <scope>NUCLEOTIDE SEQUENCE [LARGE SCALE GENOMIC DNA]</scope>
</reference>
<dbReference type="PANTHER" id="PTHR46722:SF1">
    <property type="entry name" value="MITOCHONDRIAL IMPORT RECEPTOR SUBUNIT TOM7 HOMOLOG"/>
    <property type="match status" value="1"/>
</dbReference>
<sequence>RNNCEVVKTSESIKCGRLGLDFPICWGFILLLLYMGFRRGADPRMPEPTVLSLLWG</sequence>
<proteinExistence type="predicted"/>